<dbReference type="AlphaFoldDB" id="A0A7H2BEY1"/>
<name>A0A7H2BEY1_9MICC</name>
<dbReference type="EMBL" id="CP061539">
    <property type="protein sequence ID" value="QNV38227.1"/>
    <property type="molecule type" value="Genomic_DNA"/>
</dbReference>
<dbReference type="PANTHER" id="PTHR22911">
    <property type="entry name" value="ACYL-MALONYL CONDENSING ENZYME-RELATED"/>
    <property type="match status" value="1"/>
</dbReference>
<feature type="transmembrane region" description="Helical" evidence="8">
    <location>
        <begin position="282"/>
        <end position="300"/>
    </location>
</feature>
<evidence type="ECO:0000259" key="9">
    <source>
        <dbReference type="Pfam" id="PF00892"/>
    </source>
</evidence>
<dbReference type="InterPro" id="IPR004626">
    <property type="entry name" value="RarD"/>
</dbReference>
<feature type="transmembrane region" description="Helical" evidence="8">
    <location>
        <begin position="259"/>
        <end position="276"/>
    </location>
</feature>
<evidence type="ECO:0000313" key="11">
    <source>
        <dbReference type="Proteomes" id="UP000516404"/>
    </source>
</evidence>
<evidence type="ECO:0000256" key="4">
    <source>
        <dbReference type="ARBA" id="ARBA00022475"/>
    </source>
</evidence>
<dbReference type="Proteomes" id="UP000516404">
    <property type="component" value="Chromosome"/>
</dbReference>
<feature type="transmembrane region" description="Helical" evidence="8">
    <location>
        <begin position="49"/>
        <end position="70"/>
    </location>
</feature>
<feature type="transmembrane region" description="Helical" evidence="8">
    <location>
        <begin position="225"/>
        <end position="247"/>
    </location>
</feature>
<keyword evidence="4" id="KW-1003">Cell membrane</keyword>
<dbReference type="SUPFAM" id="SSF103481">
    <property type="entry name" value="Multidrug resistance efflux transporter EmrE"/>
    <property type="match status" value="2"/>
</dbReference>
<evidence type="ECO:0000256" key="8">
    <source>
        <dbReference type="SAM" id="Phobius"/>
    </source>
</evidence>
<keyword evidence="7 8" id="KW-0472">Membrane</keyword>
<dbReference type="PANTHER" id="PTHR22911:SF137">
    <property type="entry name" value="SOLUTE CARRIER FAMILY 35 MEMBER G2-RELATED"/>
    <property type="match status" value="1"/>
</dbReference>
<feature type="transmembrane region" description="Helical" evidence="8">
    <location>
        <begin position="138"/>
        <end position="156"/>
    </location>
</feature>
<feature type="transmembrane region" description="Helical" evidence="8">
    <location>
        <begin position="114"/>
        <end position="131"/>
    </location>
</feature>
<keyword evidence="3" id="KW-0813">Transport</keyword>
<comment type="similarity">
    <text evidence="2">Belongs to the EamA transporter family.</text>
</comment>
<evidence type="ECO:0000256" key="3">
    <source>
        <dbReference type="ARBA" id="ARBA00022448"/>
    </source>
</evidence>
<keyword evidence="11" id="KW-1185">Reference proteome</keyword>
<evidence type="ECO:0000313" key="10">
    <source>
        <dbReference type="EMBL" id="QNV38227.1"/>
    </source>
</evidence>
<dbReference type="Pfam" id="PF00892">
    <property type="entry name" value="EamA"/>
    <property type="match status" value="2"/>
</dbReference>
<dbReference type="InterPro" id="IPR000620">
    <property type="entry name" value="EamA_dom"/>
</dbReference>
<dbReference type="GeneID" id="96623158"/>
<dbReference type="Gene3D" id="1.10.3730.20">
    <property type="match status" value="1"/>
</dbReference>
<evidence type="ECO:0000256" key="5">
    <source>
        <dbReference type="ARBA" id="ARBA00022692"/>
    </source>
</evidence>
<gene>
    <name evidence="10" type="primary">rarD</name>
    <name evidence="10" type="ORF">IDM49_02815</name>
</gene>
<organism evidence="10 11">
    <name type="scientific">Rothia terrae</name>
    <dbReference type="NCBI Taxonomy" id="396015"/>
    <lineage>
        <taxon>Bacteria</taxon>
        <taxon>Bacillati</taxon>
        <taxon>Actinomycetota</taxon>
        <taxon>Actinomycetes</taxon>
        <taxon>Micrococcales</taxon>
        <taxon>Micrococcaceae</taxon>
        <taxon>Rothia</taxon>
    </lineage>
</organism>
<evidence type="ECO:0000256" key="6">
    <source>
        <dbReference type="ARBA" id="ARBA00022989"/>
    </source>
</evidence>
<dbReference type="RefSeq" id="WP_190724958.1">
    <property type="nucleotide sequence ID" value="NZ_CP061539.1"/>
</dbReference>
<feature type="domain" description="EamA" evidence="9">
    <location>
        <begin position="18"/>
        <end position="154"/>
    </location>
</feature>
<dbReference type="GO" id="GO:0005886">
    <property type="term" value="C:plasma membrane"/>
    <property type="evidence" value="ECO:0007669"/>
    <property type="project" value="UniProtKB-SubCell"/>
</dbReference>
<protein>
    <submittedName>
        <fullName evidence="10">EamA family transporter RarD</fullName>
    </submittedName>
</protein>
<proteinExistence type="inferred from homology"/>
<feature type="domain" description="EamA" evidence="9">
    <location>
        <begin position="163"/>
        <end position="296"/>
    </location>
</feature>
<dbReference type="InterPro" id="IPR037185">
    <property type="entry name" value="EmrE-like"/>
</dbReference>
<keyword evidence="6 8" id="KW-1133">Transmembrane helix</keyword>
<feature type="transmembrane region" description="Helical" evidence="8">
    <location>
        <begin position="162"/>
        <end position="181"/>
    </location>
</feature>
<sequence>MAQSSPLVAPASDGLSRTGLLAVFGAYLMWGVFPLYFVLTSPASALEVVAWRVVFSLIFCAILLVVTGTWRSFWTLVCNSSLMARLFVAGILVGGNWLIYVIAVTSGNTLEASLGYFINPLVSVLLGVVVLHEKLRKLQWVAVGIATVAVLAMSILYGQVPWLALGLAFTFGFYGLVKSRLGKGVTALNSLSAEALLLSPIALAVIAFIYAQGNLTLLSEGASHFWVLAFSGIVTGVPLLCFAVAAANLPLSVVGMVQYMTPIMQFLIALLIFHEHMSTERWLGFILVWVAVALFILDALRHNQRRRVHRKAQVASTRA</sequence>
<evidence type="ECO:0000256" key="1">
    <source>
        <dbReference type="ARBA" id="ARBA00004651"/>
    </source>
</evidence>
<feature type="transmembrane region" description="Helical" evidence="8">
    <location>
        <begin position="193"/>
        <end position="213"/>
    </location>
</feature>
<keyword evidence="5 8" id="KW-0812">Transmembrane</keyword>
<feature type="transmembrane region" description="Helical" evidence="8">
    <location>
        <begin position="82"/>
        <end position="102"/>
    </location>
</feature>
<evidence type="ECO:0000256" key="2">
    <source>
        <dbReference type="ARBA" id="ARBA00007362"/>
    </source>
</evidence>
<accession>A0A7H2BEY1</accession>
<comment type="subcellular location">
    <subcellularLocation>
        <location evidence="1">Cell membrane</location>
        <topology evidence="1">Multi-pass membrane protein</topology>
    </subcellularLocation>
</comment>
<feature type="transmembrane region" description="Helical" evidence="8">
    <location>
        <begin position="20"/>
        <end position="37"/>
    </location>
</feature>
<dbReference type="NCBIfam" id="TIGR00688">
    <property type="entry name" value="rarD"/>
    <property type="match status" value="1"/>
</dbReference>
<reference evidence="10 11" key="1">
    <citation type="submission" date="2020-09" db="EMBL/GenBank/DDBJ databases">
        <title>Investigation of environmental microbes.</title>
        <authorList>
            <person name="Ou Y."/>
            <person name="Kang Q."/>
        </authorList>
    </citation>
    <scope>NUCLEOTIDE SEQUENCE [LARGE SCALE GENOMIC DNA]</scope>
    <source>
        <strain evidence="10 11">KJZ-14</strain>
    </source>
</reference>
<dbReference type="KEGG" id="rter:IDM49_02815"/>
<evidence type="ECO:0000256" key="7">
    <source>
        <dbReference type="ARBA" id="ARBA00023136"/>
    </source>
</evidence>